<name>A0A427AS41_ENSVE</name>
<evidence type="ECO:0000313" key="2">
    <source>
        <dbReference type="Proteomes" id="UP000287651"/>
    </source>
</evidence>
<dbReference type="Proteomes" id="UP000287651">
    <property type="component" value="Unassembled WGS sequence"/>
</dbReference>
<gene>
    <name evidence="1" type="ORF">B296_00026061</name>
</gene>
<dbReference type="EMBL" id="AMZH03001509">
    <property type="protein sequence ID" value="RRT79048.1"/>
    <property type="molecule type" value="Genomic_DNA"/>
</dbReference>
<dbReference type="AlphaFoldDB" id="A0A427AS41"/>
<organism evidence="1 2">
    <name type="scientific">Ensete ventricosum</name>
    <name type="common">Abyssinian banana</name>
    <name type="synonym">Musa ensete</name>
    <dbReference type="NCBI Taxonomy" id="4639"/>
    <lineage>
        <taxon>Eukaryota</taxon>
        <taxon>Viridiplantae</taxon>
        <taxon>Streptophyta</taxon>
        <taxon>Embryophyta</taxon>
        <taxon>Tracheophyta</taxon>
        <taxon>Spermatophyta</taxon>
        <taxon>Magnoliopsida</taxon>
        <taxon>Liliopsida</taxon>
        <taxon>Zingiberales</taxon>
        <taxon>Musaceae</taxon>
        <taxon>Ensete</taxon>
    </lineage>
</organism>
<comment type="caution">
    <text evidence="1">The sequence shown here is derived from an EMBL/GenBank/DDBJ whole genome shotgun (WGS) entry which is preliminary data.</text>
</comment>
<reference evidence="1 2" key="1">
    <citation type="journal article" date="2014" name="Agronomy (Basel)">
        <title>A Draft Genome Sequence for Ensete ventricosum, the Drought-Tolerant Tree Against Hunger.</title>
        <authorList>
            <person name="Harrison J."/>
            <person name="Moore K.A."/>
            <person name="Paszkiewicz K."/>
            <person name="Jones T."/>
            <person name="Grant M."/>
            <person name="Ambacheew D."/>
            <person name="Muzemil S."/>
            <person name="Studholme D.J."/>
        </authorList>
    </citation>
    <scope>NUCLEOTIDE SEQUENCE [LARGE SCALE GENOMIC DNA]</scope>
</reference>
<accession>A0A427AS41</accession>
<sequence length="83" mass="9140">MQSPLSPVSDWRCYFHGGFDFTVVEQPGVVSAELRPEEARRCEAPEAYVSTSLEGSQPSRPLVASQDLVQMQVAHDCNSMVTP</sequence>
<evidence type="ECO:0000313" key="1">
    <source>
        <dbReference type="EMBL" id="RRT79048.1"/>
    </source>
</evidence>
<proteinExistence type="predicted"/>
<protein>
    <submittedName>
        <fullName evidence="1">Uncharacterized protein</fullName>
    </submittedName>
</protein>